<dbReference type="EMBL" id="JAOQJX010000020">
    <property type="protein sequence ID" value="MCU6748331.1"/>
    <property type="molecule type" value="Genomic_DNA"/>
</dbReference>
<keyword evidence="2" id="KW-0472">Membrane</keyword>
<proteinExistence type="predicted"/>
<evidence type="ECO:0000256" key="2">
    <source>
        <dbReference type="SAM" id="Phobius"/>
    </source>
</evidence>
<keyword evidence="4" id="KW-1185">Reference proteome</keyword>
<dbReference type="RefSeq" id="WP_059069987.1">
    <property type="nucleotide sequence ID" value="NZ_JAOQJX010000020.1"/>
</dbReference>
<feature type="transmembrane region" description="Helical" evidence="2">
    <location>
        <begin position="136"/>
        <end position="154"/>
    </location>
</feature>
<sequence length="175" mass="19634">MEQENTTHEAAASQSESAPKTIEYADTQKGIASSASSDAAASDKIDKETKNSEIETSIYETVYKEILENLHAFTPADQIACRITEEHITSYLENSHEERILQYKERREKRFFSTLELIAVLASIVLVVWALQENSAILVTLLYIIAGLGALFIWRSPDKLGLHVKGRTKDTTEDE</sequence>
<protein>
    <recommendedName>
        <fullName evidence="5">DUF2335 domain-containing protein</fullName>
    </recommendedName>
</protein>
<reference evidence="3 4" key="1">
    <citation type="journal article" date="2021" name="ISME Commun">
        <title>Automated analysis of genomic sequences facilitates high-throughput and comprehensive description of bacteria.</title>
        <authorList>
            <person name="Hitch T.C.A."/>
        </authorList>
    </citation>
    <scope>NUCLEOTIDE SEQUENCE [LARGE SCALE GENOMIC DNA]</scope>
    <source>
        <strain evidence="3 4">H2_18</strain>
    </source>
</reference>
<gene>
    <name evidence="3" type="ORF">OCV51_11810</name>
</gene>
<evidence type="ECO:0000313" key="3">
    <source>
        <dbReference type="EMBL" id="MCU6748331.1"/>
    </source>
</evidence>
<keyword evidence="2" id="KW-1133">Transmembrane helix</keyword>
<keyword evidence="2" id="KW-0812">Transmembrane</keyword>
<feature type="region of interest" description="Disordered" evidence="1">
    <location>
        <begin position="1"/>
        <end position="48"/>
    </location>
</feature>
<dbReference type="Proteomes" id="UP001652394">
    <property type="component" value="Unassembled WGS sequence"/>
</dbReference>
<evidence type="ECO:0000313" key="4">
    <source>
        <dbReference type="Proteomes" id="UP001652394"/>
    </source>
</evidence>
<evidence type="ECO:0008006" key="5">
    <source>
        <dbReference type="Google" id="ProtNLM"/>
    </source>
</evidence>
<accession>A0ABT2TEW8</accession>
<evidence type="ECO:0000256" key="1">
    <source>
        <dbReference type="SAM" id="MobiDB-lite"/>
    </source>
</evidence>
<organism evidence="3 4">
    <name type="scientific">Faecalicatena acetigenes</name>
    <dbReference type="NCBI Taxonomy" id="2981790"/>
    <lineage>
        <taxon>Bacteria</taxon>
        <taxon>Bacillati</taxon>
        <taxon>Bacillota</taxon>
        <taxon>Clostridia</taxon>
        <taxon>Lachnospirales</taxon>
        <taxon>Lachnospiraceae</taxon>
        <taxon>Faecalicatena</taxon>
    </lineage>
</organism>
<name>A0ABT2TEW8_9FIRM</name>
<feature type="transmembrane region" description="Helical" evidence="2">
    <location>
        <begin position="111"/>
        <end position="130"/>
    </location>
</feature>
<comment type="caution">
    <text evidence="3">The sequence shown here is derived from an EMBL/GenBank/DDBJ whole genome shotgun (WGS) entry which is preliminary data.</text>
</comment>